<reference evidence="2 3" key="2">
    <citation type="journal article" date="2010" name="Stand. Genomic Sci.">
        <title>Complete genome sequence of Kribbella flavida type strain (IFO 14399).</title>
        <authorList>
            <person name="Pukall R."/>
            <person name="Lapidus A."/>
            <person name="Glavina Del Rio T."/>
            <person name="Copeland A."/>
            <person name="Tice H."/>
            <person name="Cheng J.-F."/>
            <person name="Lucas S."/>
            <person name="Chen F."/>
            <person name="Nolan M."/>
            <person name="LaButti K."/>
            <person name="Pati A."/>
            <person name="Ivanova N."/>
            <person name="Mavrommatis K."/>
            <person name="Mikhailova N."/>
            <person name="Pitluck S."/>
            <person name="Bruce D."/>
            <person name="Goodwin L."/>
            <person name="Land M."/>
            <person name="Hauser L."/>
            <person name="Chang Y.-J."/>
            <person name="Jeffries C.D."/>
            <person name="Chen A."/>
            <person name="Palaniappan K."/>
            <person name="Chain P."/>
            <person name="Rohde M."/>
            <person name="Goeker M."/>
            <person name="Bristow J."/>
            <person name="Eisen J.A."/>
            <person name="Markowitz V."/>
            <person name="Hugenholtz P."/>
            <person name="Kyrpides N.C."/>
            <person name="Klenk H.-P."/>
            <person name="Brettin T."/>
        </authorList>
    </citation>
    <scope>NUCLEOTIDE SEQUENCE [LARGE SCALE GENOMIC DNA]</scope>
    <source>
        <strain evidence="3">DSM 17836 / JCM 10339 / NBRC 14399</strain>
    </source>
</reference>
<dbReference type="STRING" id="479435.Kfla_5127"/>
<dbReference type="InterPro" id="IPR001279">
    <property type="entry name" value="Metallo-B-lactamas"/>
</dbReference>
<name>D2Q3M0_KRIFD</name>
<evidence type="ECO:0000259" key="1">
    <source>
        <dbReference type="SMART" id="SM00849"/>
    </source>
</evidence>
<dbReference type="Proteomes" id="UP000007967">
    <property type="component" value="Chromosome"/>
</dbReference>
<dbReference type="SMART" id="SM00849">
    <property type="entry name" value="Lactamase_B"/>
    <property type="match status" value="1"/>
</dbReference>
<sequence>MGENTGDRGLEHVAGRVWLYPHDPDPDAIGASVAVIADERGSVLIDAGNSPAHAREVRRAIAAAGLPAPRWLVYTHHHWDHTWGACAWADVEVIAHASATALLAAEADRPWSHQYLRDQVTENPKLGPSFRARALAVPDFGELRIVLPHRTFTDTLTLPTGVVLRFVGGNHAPDSLVAVDPDSDVMLVGDCYFPPPFHLRTDADTPDLPMARRLLAERHAYFIDSHSAPRRTT</sequence>
<accession>D2Q3M0</accession>
<dbReference type="eggNOG" id="COG0491">
    <property type="taxonomic scope" value="Bacteria"/>
</dbReference>
<dbReference type="InterPro" id="IPR050855">
    <property type="entry name" value="NDM-1-like"/>
</dbReference>
<dbReference type="PANTHER" id="PTHR42951:SF4">
    <property type="entry name" value="ACYL-COENZYME A THIOESTERASE MBLAC2"/>
    <property type="match status" value="1"/>
</dbReference>
<gene>
    <name evidence="2" type="ordered locus">Kfla_5127</name>
</gene>
<dbReference type="HOGENOM" id="CLU_1188726_0_0_11"/>
<protein>
    <submittedName>
        <fullName evidence="2">Beta-lactamase domain protein</fullName>
    </submittedName>
</protein>
<organism evidence="2 3">
    <name type="scientific">Kribbella flavida (strain DSM 17836 / JCM 10339 / NBRC 14399)</name>
    <dbReference type="NCBI Taxonomy" id="479435"/>
    <lineage>
        <taxon>Bacteria</taxon>
        <taxon>Bacillati</taxon>
        <taxon>Actinomycetota</taxon>
        <taxon>Actinomycetes</taxon>
        <taxon>Propionibacteriales</taxon>
        <taxon>Kribbellaceae</taxon>
        <taxon>Kribbella</taxon>
    </lineage>
</organism>
<dbReference type="KEGG" id="kfl:Kfla_5127"/>
<dbReference type="InterPro" id="IPR036866">
    <property type="entry name" value="RibonucZ/Hydroxyglut_hydro"/>
</dbReference>
<evidence type="ECO:0000313" key="2">
    <source>
        <dbReference type="EMBL" id="ADB34143.1"/>
    </source>
</evidence>
<proteinExistence type="predicted"/>
<evidence type="ECO:0000313" key="3">
    <source>
        <dbReference type="Proteomes" id="UP000007967"/>
    </source>
</evidence>
<dbReference type="AlphaFoldDB" id="D2Q3M0"/>
<dbReference type="OrthoDB" id="2273115at2"/>
<reference evidence="3" key="1">
    <citation type="submission" date="2009-09" db="EMBL/GenBank/DDBJ databases">
        <title>The complete genome of Kribbella flavida DSM 17836.</title>
        <authorList>
            <consortium name="US DOE Joint Genome Institute (JGI-PGF)"/>
            <person name="Lucas S."/>
            <person name="Copeland A."/>
            <person name="Lapidus A."/>
            <person name="Glavina del Rio T."/>
            <person name="Dalin E."/>
            <person name="Tice H."/>
            <person name="Bruce D."/>
            <person name="Goodwin L."/>
            <person name="Pitluck S."/>
            <person name="Kyrpides N."/>
            <person name="Mavromatis K."/>
            <person name="Ivanova N."/>
            <person name="Saunders E."/>
            <person name="Brettin T."/>
            <person name="Detter J.C."/>
            <person name="Han C."/>
            <person name="Larimer F."/>
            <person name="Land M."/>
            <person name="Hauser L."/>
            <person name="Markowitz V."/>
            <person name="Cheng J.-F."/>
            <person name="Hugenholtz P."/>
            <person name="Woyke T."/>
            <person name="Wu D."/>
            <person name="Pukall R."/>
            <person name="Klenk H.-P."/>
            <person name="Eisen J.A."/>
        </authorList>
    </citation>
    <scope>NUCLEOTIDE SEQUENCE [LARGE SCALE GENOMIC DNA]</scope>
    <source>
        <strain evidence="3">DSM 17836 / JCM 10339 / NBRC 14399</strain>
    </source>
</reference>
<keyword evidence="3" id="KW-1185">Reference proteome</keyword>
<dbReference type="Pfam" id="PF00753">
    <property type="entry name" value="Lactamase_B"/>
    <property type="match status" value="1"/>
</dbReference>
<dbReference type="PANTHER" id="PTHR42951">
    <property type="entry name" value="METALLO-BETA-LACTAMASE DOMAIN-CONTAINING"/>
    <property type="match status" value="1"/>
</dbReference>
<feature type="domain" description="Metallo-beta-lactamase" evidence="1">
    <location>
        <begin position="30"/>
        <end position="226"/>
    </location>
</feature>
<dbReference type="Gene3D" id="3.60.15.10">
    <property type="entry name" value="Ribonuclease Z/Hydroxyacylglutathione hydrolase-like"/>
    <property type="match status" value="1"/>
</dbReference>
<dbReference type="RefSeq" id="WP_012922697.1">
    <property type="nucleotide sequence ID" value="NC_013729.1"/>
</dbReference>
<dbReference type="EMBL" id="CP001736">
    <property type="protein sequence ID" value="ADB34143.1"/>
    <property type="molecule type" value="Genomic_DNA"/>
</dbReference>
<dbReference type="SUPFAM" id="SSF56281">
    <property type="entry name" value="Metallo-hydrolase/oxidoreductase"/>
    <property type="match status" value="1"/>
</dbReference>